<dbReference type="InterPro" id="IPR011990">
    <property type="entry name" value="TPR-like_helical_dom_sf"/>
</dbReference>
<comment type="caution">
    <text evidence="1">The sequence shown here is derived from an EMBL/GenBank/DDBJ whole genome shotgun (WGS) entry which is preliminary data.</text>
</comment>
<organism evidence="1 2">
    <name type="scientific">Paraburkholderia bengalensis</name>
    <dbReference type="NCBI Taxonomy" id="2747562"/>
    <lineage>
        <taxon>Bacteria</taxon>
        <taxon>Pseudomonadati</taxon>
        <taxon>Pseudomonadota</taxon>
        <taxon>Betaproteobacteria</taxon>
        <taxon>Burkholderiales</taxon>
        <taxon>Burkholderiaceae</taxon>
        <taxon>Paraburkholderia</taxon>
    </lineage>
</organism>
<protein>
    <recommendedName>
        <fullName evidence="3">Tetratricopeptide repeat-containing protein</fullName>
    </recommendedName>
</protein>
<dbReference type="RefSeq" id="WP_336603025.1">
    <property type="nucleotide sequence ID" value="NZ_JACFYJ010000256.1"/>
</dbReference>
<proteinExistence type="predicted"/>
<evidence type="ECO:0000313" key="2">
    <source>
        <dbReference type="Proteomes" id="UP001386437"/>
    </source>
</evidence>
<keyword evidence="2" id="KW-1185">Reference proteome</keyword>
<gene>
    <name evidence="1" type="ORF">H3V53_42540</name>
</gene>
<dbReference type="Proteomes" id="UP001386437">
    <property type="component" value="Unassembled WGS sequence"/>
</dbReference>
<accession>A0ABU8J6W3</accession>
<reference evidence="1 2" key="1">
    <citation type="journal article" date="2022" name="Arch. Microbiol.">
        <title>Paraburkholderia bengalensis sp. nov. isolated from roots of Oryza sativa, IR64.</title>
        <authorList>
            <person name="Nag P."/>
            <person name="Mondal N."/>
            <person name="Sarkar J."/>
            <person name="Das S."/>
        </authorList>
    </citation>
    <scope>NUCLEOTIDE SEQUENCE [LARGE SCALE GENOMIC DNA]</scope>
    <source>
        <strain evidence="1 2">IR64_4_BI</strain>
    </source>
</reference>
<name>A0ABU8J6W3_9BURK</name>
<evidence type="ECO:0008006" key="3">
    <source>
        <dbReference type="Google" id="ProtNLM"/>
    </source>
</evidence>
<dbReference type="Gene3D" id="1.25.40.10">
    <property type="entry name" value="Tetratricopeptide repeat domain"/>
    <property type="match status" value="1"/>
</dbReference>
<dbReference type="EMBL" id="JACFYJ010000256">
    <property type="protein sequence ID" value="MEI6003506.1"/>
    <property type="molecule type" value="Genomic_DNA"/>
</dbReference>
<sequence length="233" mass="24863">MLLANALAAQRRYAEASRSLGDAIAQLGRDPALVSRRKQIDALNASTRAVARAQRTQPNDPDALTGPALDAARAAYKAYDTKDFSATVRYANEAIALRPDLLLLALLLVDAASAAGQDTRAWDADLDAVRRFGDNEDLRVRRSFIGSRLAPKSSGASFAARSRGDYAQAVALAREAVAYAPDQVNYRVQLMDALFAANDLAGVQAAATDAIAADDTEIMPLVLRGYVSPRKAT</sequence>
<dbReference type="SUPFAM" id="SSF48452">
    <property type="entry name" value="TPR-like"/>
    <property type="match status" value="1"/>
</dbReference>
<evidence type="ECO:0000313" key="1">
    <source>
        <dbReference type="EMBL" id="MEI6003506.1"/>
    </source>
</evidence>